<feature type="transmembrane region" description="Helical" evidence="7">
    <location>
        <begin position="176"/>
        <end position="195"/>
    </location>
</feature>
<evidence type="ECO:0000313" key="9">
    <source>
        <dbReference type="EMBL" id="MST69534.1"/>
    </source>
</evidence>
<keyword evidence="4 7" id="KW-1133">Transmembrane helix</keyword>
<dbReference type="InterPro" id="IPR051461">
    <property type="entry name" value="UPF0750_membrane"/>
</dbReference>
<evidence type="ECO:0000256" key="3">
    <source>
        <dbReference type="ARBA" id="ARBA00022692"/>
    </source>
</evidence>
<dbReference type="PIRSF" id="PIRSF006483">
    <property type="entry name" value="Membrane_protein_YitT"/>
    <property type="match status" value="1"/>
</dbReference>
<feature type="domain" description="DUF2179" evidence="8">
    <location>
        <begin position="222"/>
        <end position="276"/>
    </location>
</feature>
<dbReference type="PROSITE" id="PS51257">
    <property type="entry name" value="PROKAR_LIPOPROTEIN"/>
    <property type="match status" value="1"/>
</dbReference>
<evidence type="ECO:0000259" key="8">
    <source>
        <dbReference type="Pfam" id="PF10035"/>
    </source>
</evidence>
<evidence type="ECO:0000256" key="1">
    <source>
        <dbReference type="ARBA" id="ARBA00004651"/>
    </source>
</evidence>
<dbReference type="AlphaFoldDB" id="A0A6A8MC44"/>
<dbReference type="PANTHER" id="PTHR33545:SF5">
    <property type="entry name" value="UPF0750 MEMBRANE PROTEIN YITT"/>
    <property type="match status" value="1"/>
</dbReference>
<comment type="subcellular location">
    <subcellularLocation>
        <location evidence="1">Cell membrane</location>
        <topology evidence="1">Multi-pass membrane protein</topology>
    </subcellularLocation>
</comment>
<comment type="caution">
    <text evidence="9">The sequence shown here is derived from an EMBL/GenBank/DDBJ whole genome shotgun (WGS) entry which is preliminary data.</text>
</comment>
<reference evidence="9" key="1">
    <citation type="submission" date="2019-09" db="EMBL/GenBank/DDBJ databases">
        <title>In-depth cultivation of the pig gut microbiome towards novel bacterial diversity and tailored functional studies.</title>
        <authorList>
            <person name="Wylensek D."/>
            <person name="Hitch T.C.A."/>
            <person name="Clavel T."/>
        </authorList>
    </citation>
    <scope>NUCLEOTIDE SEQUENCE</scope>
    <source>
        <strain evidence="9">RF-744-FAT-WT-3</strain>
    </source>
</reference>
<feature type="transmembrane region" description="Helical" evidence="7">
    <location>
        <begin position="49"/>
        <end position="71"/>
    </location>
</feature>
<feature type="transmembrane region" description="Helical" evidence="7">
    <location>
        <begin position="78"/>
        <end position="97"/>
    </location>
</feature>
<organism evidence="9">
    <name type="scientific">Baileyella intestinalis</name>
    <dbReference type="NCBI Taxonomy" id="2606709"/>
    <lineage>
        <taxon>Bacteria</taxon>
        <taxon>Bacillati</taxon>
        <taxon>Bacillota</taxon>
        <taxon>Clostridia</taxon>
        <taxon>Peptostreptococcales</taxon>
        <taxon>Anaerovoracaceae</taxon>
        <taxon>Baileyella</taxon>
    </lineage>
</organism>
<dbReference type="Gene3D" id="3.30.70.120">
    <property type="match status" value="1"/>
</dbReference>
<dbReference type="InterPro" id="IPR019264">
    <property type="entry name" value="DUF2179"/>
</dbReference>
<dbReference type="CDD" id="cd16380">
    <property type="entry name" value="YitT_C"/>
    <property type="match status" value="1"/>
</dbReference>
<dbReference type="InterPro" id="IPR015867">
    <property type="entry name" value="N-reg_PII/ATP_PRibTrfase_C"/>
</dbReference>
<keyword evidence="2" id="KW-1003">Cell membrane</keyword>
<keyword evidence="3 7" id="KW-0812">Transmembrane</keyword>
<name>A0A6A8MC44_9FIRM</name>
<proteinExistence type="predicted"/>
<dbReference type="GO" id="GO:0005886">
    <property type="term" value="C:plasma membrane"/>
    <property type="evidence" value="ECO:0007669"/>
    <property type="project" value="UniProtKB-SubCell"/>
</dbReference>
<evidence type="ECO:0000256" key="4">
    <source>
        <dbReference type="ARBA" id="ARBA00022989"/>
    </source>
</evidence>
<feature type="region of interest" description="Disordered" evidence="6">
    <location>
        <begin position="287"/>
        <end position="306"/>
    </location>
</feature>
<dbReference type="InterPro" id="IPR003740">
    <property type="entry name" value="YitT"/>
</dbReference>
<dbReference type="Pfam" id="PF10035">
    <property type="entry name" value="DUF2179"/>
    <property type="match status" value="1"/>
</dbReference>
<protein>
    <submittedName>
        <fullName evidence="9">YitT family protein</fullName>
    </submittedName>
</protein>
<dbReference type="EMBL" id="VUNB01000006">
    <property type="protein sequence ID" value="MST69534.1"/>
    <property type="molecule type" value="Genomic_DNA"/>
</dbReference>
<evidence type="ECO:0000256" key="6">
    <source>
        <dbReference type="SAM" id="MobiDB-lite"/>
    </source>
</evidence>
<feature type="transmembrane region" description="Helical" evidence="7">
    <location>
        <begin position="21"/>
        <end position="43"/>
    </location>
</feature>
<feature type="transmembrane region" description="Helical" evidence="7">
    <location>
        <begin position="148"/>
        <end position="170"/>
    </location>
</feature>
<evidence type="ECO:0000256" key="7">
    <source>
        <dbReference type="SAM" id="Phobius"/>
    </source>
</evidence>
<evidence type="ECO:0000256" key="2">
    <source>
        <dbReference type="ARBA" id="ARBA00022475"/>
    </source>
</evidence>
<dbReference type="Pfam" id="PF02588">
    <property type="entry name" value="YitT_membrane"/>
    <property type="match status" value="1"/>
</dbReference>
<gene>
    <name evidence="9" type="ORF">FYJ66_08050</name>
</gene>
<dbReference type="PANTHER" id="PTHR33545">
    <property type="entry name" value="UPF0750 MEMBRANE PROTEIN YITT-RELATED"/>
    <property type="match status" value="1"/>
</dbReference>
<sequence>MNSNFRKFLVQAGQITVGNAISAFSIACFALPYGMVVSGISGFGRIANYYFGFNISTTVLIINVALFLLGWAMLGTKFAMSIIVGSLTFPAFLELFQSIPQLQHLVDDPLLAAICAGIIDGVGLGIVIRSGGSTGGIDVPPIILNRKFGMKVAPLMYALDMGIFLIQLPITKTNGIILGILYAFLYSIVMNKVIVMDQGGMQMFIFSSQITKINERLLELGFGTTLFNGTGGYLREPQEICYCVVSSRNLNRVKREVLAIDKKAFISISNASEVNGNGFTLLLQDEDYNPDPSSRSDGGEITETKL</sequence>
<evidence type="ECO:0000256" key="5">
    <source>
        <dbReference type="ARBA" id="ARBA00023136"/>
    </source>
</evidence>
<accession>A0A6A8MC44</accession>
<dbReference type="RefSeq" id="WP_154573005.1">
    <property type="nucleotide sequence ID" value="NZ_JAQXPA010000085.1"/>
</dbReference>
<feature type="transmembrane region" description="Helical" evidence="7">
    <location>
        <begin position="109"/>
        <end position="128"/>
    </location>
</feature>
<keyword evidence="5 7" id="KW-0472">Membrane</keyword>